<keyword evidence="1" id="KW-1133">Transmembrane helix</keyword>
<name>A0A9P8W767_9HYPO</name>
<gene>
    <name evidence="2" type="ORF">B0T10DRAFT_485107</name>
</gene>
<evidence type="ECO:0000313" key="2">
    <source>
        <dbReference type="EMBL" id="KAH6891377.1"/>
    </source>
</evidence>
<keyword evidence="1" id="KW-0812">Transmembrane</keyword>
<evidence type="ECO:0000313" key="3">
    <source>
        <dbReference type="Proteomes" id="UP000777438"/>
    </source>
</evidence>
<feature type="transmembrane region" description="Helical" evidence="1">
    <location>
        <begin position="21"/>
        <end position="44"/>
    </location>
</feature>
<proteinExistence type="predicted"/>
<dbReference type="EMBL" id="JAGPYM010000008">
    <property type="protein sequence ID" value="KAH6891377.1"/>
    <property type="molecule type" value="Genomic_DNA"/>
</dbReference>
<accession>A0A9P8W767</accession>
<dbReference type="AlphaFoldDB" id="A0A9P8W767"/>
<keyword evidence="1" id="KW-0472">Membrane</keyword>
<reference evidence="2 3" key="1">
    <citation type="journal article" date="2021" name="Nat. Commun.">
        <title>Genetic determinants of endophytism in the Arabidopsis root mycobiome.</title>
        <authorList>
            <person name="Mesny F."/>
            <person name="Miyauchi S."/>
            <person name="Thiergart T."/>
            <person name="Pickel B."/>
            <person name="Atanasova L."/>
            <person name="Karlsson M."/>
            <person name="Huettel B."/>
            <person name="Barry K.W."/>
            <person name="Haridas S."/>
            <person name="Chen C."/>
            <person name="Bauer D."/>
            <person name="Andreopoulos W."/>
            <person name="Pangilinan J."/>
            <person name="LaButti K."/>
            <person name="Riley R."/>
            <person name="Lipzen A."/>
            <person name="Clum A."/>
            <person name="Drula E."/>
            <person name="Henrissat B."/>
            <person name="Kohler A."/>
            <person name="Grigoriev I.V."/>
            <person name="Martin F.M."/>
            <person name="Hacquard S."/>
        </authorList>
    </citation>
    <scope>NUCLEOTIDE SEQUENCE [LARGE SCALE GENOMIC DNA]</scope>
    <source>
        <strain evidence="2 3">MPI-CAGE-CH-0241</strain>
    </source>
</reference>
<comment type="caution">
    <text evidence="2">The sequence shown here is derived from an EMBL/GenBank/DDBJ whole genome shotgun (WGS) entry which is preliminary data.</text>
</comment>
<sequence>MTFFFWSSRTKCNFFPFDSDYAFLAFFHVWFRTVGSKLVLYFLLTSQTPGSLLVRTAKALKSWHALYHDTQGVQAYGAVSVFGLGIHIMMFTSVSWAASSGWINHWRMIV</sequence>
<keyword evidence="3" id="KW-1185">Reference proteome</keyword>
<dbReference type="Proteomes" id="UP000777438">
    <property type="component" value="Unassembled WGS sequence"/>
</dbReference>
<feature type="transmembrane region" description="Helical" evidence="1">
    <location>
        <begin position="75"/>
        <end position="98"/>
    </location>
</feature>
<organism evidence="2 3">
    <name type="scientific">Thelonectria olida</name>
    <dbReference type="NCBI Taxonomy" id="1576542"/>
    <lineage>
        <taxon>Eukaryota</taxon>
        <taxon>Fungi</taxon>
        <taxon>Dikarya</taxon>
        <taxon>Ascomycota</taxon>
        <taxon>Pezizomycotina</taxon>
        <taxon>Sordariomycetes</taxon>
        <taxon>Hypocreomycetidae</taxon>
        <taxon>Hypocreales</taxon>
        <taxon>Nectriaceae</taxon>
        <taxon>Thelonectria</taxon>
    </lineage>
</organism>
<evidence type="ECO:0000256" key="1">
    <source>
        <dbReference type="SAM" id="Phobius"/>
    </source>
</evidence>
<protein>
    <submittedName>
        <fullName evidence="2">Uncharacterized protein</fullName>
    </submittedName>
</protein>